<name>A0A4R3PYF3_RHISU</name>
<gene>
    <name evidence="1" type="ORF">EV132_111151</name>
</gene>
<dbReference type="AlphaFoldDB" id="A0A4R3PYF3"/>
<dbReference type="EMBL" id="SMBH01000011">
    <property type="protein sequence ID" value="TCU13718.1"/>
    <property type="molecule type" value="Genomic_DNA"/>
</dbReference>
<proteinExistence type="predicted"/>
<reference evidence="1 2" key="1">
    <citation type="submission" date="2019-03" db="EMBL/GenBank/DDBJ databases">
        <title>Genomic Encyclopedia of Type Strains, Phase IV (KMG-V): Genome sequencing to study the core and pangenomes of soil and plant-associated prokaryotes.</title>
        <authorList>
            <person name="Whitman W."/>
        </authorList>
    </citation>
    <scope>NUCLEOTIDE SEQUENCE [LARGE SCALE GENOMIC DNA]</scope>
    <source>
        <strain evidence="1 2">Hc14</strain>
    </source>
</reference>
<evidence type="ECO:0000313" key="1">
    <source>
        <dbReference type="EMBL" id="TCU13718.1"/>
    </source>
</evidence>
<organism evidence="1 2">
    <name type="scientific">Rhizobium sullae</name>
    <name type="common">Rhizobium hedysari</name>
    <dbReference type="NCBI Taxonomy" id="50338"/>
    <lineage>
        <taxon>Bacteria</taxon>
        <taxon>Pseudomonadati</taxon>
        <taxon>Pseudomonadota</taxon>
        <taxon>Alphaproteobacteria</taxon>
        <taxon>Hyphomicrobiales</taxon>
        <taxon>Rhizobiaceae</taxon>
        <taxon>Rhizobium/Agrobacterium group</taxon>
        <taxon>Rhizobium</taxon>
    </lineage>
</organism>
<dbReference type="Proteomes" id="UP000294576">
    <property type="component" value="Unassembled WGS sequence"/>
</dbReference>
<protein>
    <submittedName>
        <fullName evidence="1">Uncharacterized protein</fullName>
    </submittedName>
</protein>
<accession>A0A4R3PYF3</accession>
<sequence>MVSTAIKDSISSAALFNAVEIASAPFHLPCSSPSFLPIRH</sequence>
<evidence type="ECO:0000313" key="2">
    <source>
        <dbReference type="Proteomes" id="UP000294576"/>
    </source>
</evidence>
<comment type="caution">
    <text evidence="1">The sequence shown here is derived from an EMBL/GenBank/DDBJ whole genome shotgun (WGS) entry which is preliminary data.</text>
</comment>